<sequence>MSRICEDTFSGLRFDFSRVMRIDSIVKSGTDKPYYTVHYNDGTKEQVTALSASDLTQSYYHVSQCWKHYEKWGY</sequence>
<dbReference type="AlphaFoldDB" id="A0A644Y454"/>
<accession>A0A644Y454</accession>
<organism evidence="1">
    <name type="scientific">bioreactor metagenome</name>
    <dbReference type="NCBI Taxonomy" id="1076179"/>
    <lineage>
        <taxon>unclassified sequences</taxon>
        <taxon>metagenomes</taxon>
        <taxon>ecological metagenomes</taxon>
    </lineage>
</organism>
<gene>
    <name evidence="1" type="ORF">SDC9_69837</name>
</gene>
<name>A0A644Y454_9ZZZZ</name>
<protein>
    <submittedName>
        <fullName evidence="1">Uncharacterized protein</fullName>
    </submittedName>
</protein>
<evidence type="ECO:0000313" key="1">
    <source>
        <dbReference type="EMBL" id="MPM23365.1"/>
    </source>
</evidence>
<proteinExistence type="predicted"/>
<comment type="caution">
    <text evidence="1">The sequence shown here is derived from an EMBL/GenBank/DDBJ whole genome shotgun (WGS) entry which is preliminary data.</text>
</comment>
<reference evidence="1" key="1">
    <citation type="submission" date="2019-08" db="EMBL/GenBank/DDBJ databases">
        <authorList>
            <person name="Kucharzyk K."/>
            <person name="Murdoch R.W."/>
            <person name="Higgins S."/>
            <person name="Loffler F."/>
        </authorList>
    </citation>
    <scope>NUCLEOTIDE SEQUENCE</scope>
</reference>
<dbReference type="EMBL" id="VSSQ01004013">
    <property type="protein sequence ID" value="MPM23365.1"/>
    <property type="molecule type" value="Genomic_DNA"/>
</dbReference>